<dbReference type="GO" id="GO:0140359">
    <property type="term" value="F:ABC-type transporter activity"/>
    <property type="evidence" value="ECO:0007669"/>
    <property type="project" value="InterPro"/>
</dbReference>
<proteinExistence type="inferred from homology"/>
<evidence type="ECO:0000256" key="5">
    <source>
        <dbReference type="ARBA" id="ARBA00022989"/>
    </source>
</evidence>
<keyword evidence="3" id="KW-0813">Transport</keyword>
<evidence type="ECO:0000259" key="10">
    <source>
        <dbReference type="Pfam" id="PF19055"/>
    </source>
</evidence>
<feature type="transmembrane region" description="Helical" evidence="7">
    <location>
        <begin position="187"/>
        <end position="207"/>
    </location>
</feature>
<dbReference type="PANTHER" id="PTHR48041:SF139">
    <property type="entry name" value="PROTEIN SCARLET"/>
    <property type="match status" value="1"/>
</dbReference>
<feature type="domain" description="ABC-2 type transporter transmembrane" evidence="9">
    <location>
        <begin position="303"/>
        <end position="415"/>
    </location>
</feature>
<evidence type="ECO:0000256" key="3">
    <source>
        <dbReference type="ARBA" id="ARBA00022448"/>
    </source>
</evidence>
<comment type="caution">
    <text evidence="11">The sequence shown here is derived from an EMBL/GenBank/DDBJ whole genome shotgun (WGS) entry which is preliminary data.</text>
</comment>
<dbReference type="Gene3D" id="3.40.50.300">
    <property type="entry name" value="P-loop containing nucleotide triphosphate hydrolases"/>
    <property type="match status" value="1"/>
</dbReference>
<keyword evidence="5 7" id="KW-1133">Transmembrane helix</keyword>
<dbReference type="InterPro" id="IPR003439">
    <property type="entry name" value="ABC_transporter-like_ATP-bd"/>
</dbReference>
<dbReference type="Pfam" id="PF19055">
    <property type="entry name" value="ABC2_membrane_7"/>
    <property type="match status" value="1"/>
</dbReference>
<dbReference type="InterPro" id="IPR050352">
    <property type="entry name" value="ABCG_transporters"/>
</dbReference>
<feature type="domain" description="ABC transporter family G" evidence="10">
    <location>
        <begin position="122"/>
        <end position="159"/>
    </location>
</feature>
<evidence type="ECO:0000256" key="2">
    <source>
        <dbReference type="ARBA" id="ARBA00005814"/>
    </source>
</evidence>
<dbReference type="AlphaFoldDB" id="A0AAN9TBK3"/>
<dbReference type="GO" id="GO:0005886">
    <property type="term" value="C:plasma membrane"/>
    <property type="evidence" value="ECO:0007669"/>
    <property type="project" value="TreeGrafter"/>
</dbReference>
<dbReference type="EMBL" id="JBBCAQ010000034">
    <property type="protein sequence ID" value="KAK7579800.1"/>
    <property type="molecule type" value="Genomic_DNA"/>
</dbReference>
<sequence length="439" mass="49347">MSFIGGYVCQKEYNFEDLTVYEHMKFMARLKMDRNMTDMDRHQNILNIVKSLSLSHRLQATIHSLSGGQKKRLTLAVQLLTEPKILFCDEPTTGLDSYSAEQVVRLLRSLANDGKMVICSIHQPASGIFENFDDATLLASGGKMAYHGPVASINSYFSENSVPFHTELGWLFWRASILYKHTYKASLLPFVAYLMVFLVVSIPYYGIIKANQEGVQNMIGFLNIFTTQVMYSALSSVVNVVPEEMPVFIQETTDGVYSPVAFYVSKACFMLSQFSSSCLSFGLVVSVFIQTSEFSSSCQIIRSDVSIFTVNMSIQEIIFMSFALTITGLNRTLSDYVTVAVPTLLLTFTSVGYGFFLSSAFKSVDTYSLFGVPFEICAVLLTGLSLKLDSMPWYSAWLKYLSFPYYAYESLNIIEWAKFSHISKYSNQKPGPRFSSDLV</sequence>
<feature type="domain" description="ABC-2 type transporter transmembrane" evidence="9">
    <location>
        <begin position="167"/>
        <end position="288"/>
    </location>
</feature>
<feature type="transmembrane region" description="Helical" evidence="7">
    <location>
        <begin position="336"/>
        <end position="357"/>
    </location>
</feature>
<reference evidence="11 12" key="1">
    <citation type="submission" date="2024-03" db="EMBL/GenBank/DDBJ databases">
        <title>Adaptation during the transition from Ophiocordyceps entomopathogen to insect associate is accompanied by gene loss and intensified selection.</title>
        <authorList>
            <person name="Ward C.M."/>
            <person name="Onetto C.A."/>
            <person name="Borneman A.R."/>
        </authorList>
    </citation>
    <scope>NUCLEOTIDE SEQUENCE [LARGE SCALE GENOMIC DNA]</scope>
    <source>
        <strain evidence="11">AWRI1</strain>
        <tissue evidence="11">Single Adult Female</tissue>
    </source>
</reference>
<evidence type="ECO:0000313" key="11">
    <source>
        <dbReference type="EMBL" id="KAK7579800.1"/>
    </source>
</evidence>
<feature type="transmembrane region" description="Helical" evidence="7">
    <location>
        <begin position="310"/>
        <end position="330"/>
    </location>
</feature>
<feature type="transmembrane region" description="Helical" evidence="7">
    <location>
        <begin position="219"/>
        <end position="241"/>
    </location>
</feature>
<name>A0AAN9TBK3_9HEMI</name>
<dbReference type="InterPro" id="IPR013525">
    <property type="entry name" value="ABC2_TM"/>
</dbReference>
<evidence type="ECO:0000259" key="9">
    <source>
        <dbReference type="Pfam" id="PF01061"/>
    </source>
</evidence>
<comment type="similarity">
    <text evidence="2">Belongs to the ABC transporter superfamily. ABCG family. Eye pigment precursor importer (TC 3.A.1.204) subfamily.</text>
</comment>
<accession>A0AAN9TBK3</accession>
<organism evidence="11 12">
    <name type="scientific">Parthenolecanium corni</name>
    <dbReference type="NCBI Taxonomy" id="536013"/>
    <lineage>
        <taxon>Eukaryota</taxon>
        <taxon>Metazoa</taxon>
        <taxon>Ecdysozoa</taxon>
        <taxon>Arthropoda</taxon>
        <taxon>Hexapoda</taxon>
        <taxon>Insecta</taxon>
        <taxon>Pterygota</taxon>
        <taxon>Neoptera</taxon>
        <taxon>Paraneoptera</taxon>
        <taxon>Hemiptera</taxon>
        <taxon>Sternorrhyncha</taxon>
        <taxon>Coccoidea</taxon>
        <taxon>Coccidae</taxon>
        <taxon>Parthenolecanium</taxon>
    </lineage>
</organism>
<keyword evidence="12" id="KW-1185">Reference proteome</keyword>
<dbReference type="InterPro" id="IPR027417">
    <property type="entry name" value="P-loop_NTPase"/>
</dbReference>
<dbReference type="InterPro" id="IPR043926">
    <property type="entry name" value="ABCG_dom"/>
</dbReference>
<keyword evidence="6 7" id="KW-0472">Membrane</keyword>
<dbReference type="GO" id="GO:0016887">
    <property type="term" value="F:ATP hydrolysis activity"/>
    <property type="evidence" value="ECO:0007669"/>
    <property type="project" value="InterPro"/>
</dbReference>
<gene>
    <name evidence="11" type="ORF">V9T40_000429</name>
</gene>
<dbReference type="Pfam" id="PF00005">
    <property type="entry name" value="ABC_tran"/>
    <property type="match status" value="1"/>
</dbReference>
<dbReference type="GO" id="GO:0005524">
    <property type="term" value="F:ATP binding"/>
    <property type="evidence" value="ECO:0007669"/>
    <property type="project" value="InterPro"/>
</dbReference>
<evidence type="ECO:0000256" key="6">
    <source>
        <dbReference type="ARBA" id="ARBA00023136"/>
    </source>
</evidence>
<keyword evidence="4 7" id="KW-0812">Transmembrane</keyword>
<evidence type="ECO:0000313" key="12">
    <source>
        <dbReference type="Proteomes" id="UP001367676"/>
    </source>
</evidence>
<evidence type="ECO:0000256" key="4">
    <source>
        <dbReference type="ARBA" id="ARBA00022692"/>
    </source>
</evidence>
<dbReference type="SUPFAM" id="SSF52540">
    <property type="entry name" value="P-loop containing nucleoside triphosphate hydrolases"/>
    <property type="match status" value="1"/>
</dbReference>
<protein>
    <submittedName>
        <fullName evidence="11">Uncharacterized protein</fullName>
    </submittedName>
</protein>
<comment type="subcellular location">
    <subcellularLocation>
        <location evidence="1">Membrane</location>
        <topology evidence="1">Multi-pass membrane protein</topology>
    </subcellularLocation>
</comment>
<dbReference type="Pfam" id="PF01061">
    <property type="entry name" value="ABC2_membrane"/>
    <property type="match status" value="2"/>
</dbReference>
<evidence type="ECO:0000256" key="1">
    <source>
        <dbReference type="ARBA" id="ARBA00004141"/>
    </source>
</evidence>
<evidence type="ECO:0000256" key="7">
    <source>
        <dbReference type="SAM" id="Phobius"/>
    </source>
</evidence>
<evidence type="ECO:0000259" key="8">
    <source>
        <dbReference type="Pfam" id="PF00005"/>
    </source>
</evidence>
<feature type="domain" description="ABC transporter" evidence="8">
    <location>
        <begin position="6"/>
        <end position="93"/>
    </location>
</feature>
<feature type="transmembrane region" description="Helical" evidence="7">
    <location>
        <begin position="369"/>
        <end position="388"/>
    </location>
</feature>
<dbReference type="Proteomes" id="UP001367676">
    <property type="component" value="Unassembled WGS sequence"/>
</dbReference>
<dbReference type="PANTHER" id="PTHR48041">
    <property type="entry name" value="ABC TRANSPORTER G FAMILY MEMBER 28"/>
    <property type="match status" value="1"/>
</dbReference>